<dbReference type="EMBL" id="VBOS01000533">
    <property type="protein sequence ID" value="TMQ47416.1"/>
    <property type="molecule type" value="Genomic_DNA"/>
</dbReference>
<evidence type="ECO:0000259" key="10">
    <source>
        <dbReference type="PROSITE" id="PS50850"/>
    </source>
</evidence>
<evidence type="ECO:0000256" key="3">
    <source>
        <dbReference type="ARBA" id="ARBA00022475"/>
    </source>
</evidence>
<organism evidence="11 12">
    <name type="scientific">Eiseniibacteriota bacterium</name>
    <dbReference type="NCBI Taxonomy" id="2212470"/>
    <lineage>
        <taxon>Bacteria</taxon>
        <taxon>Candidatus Eiseniibacteriota</taxon>
    </lineage>
</organism>
<dbReference type="Pfam" id="PF00083">
    <property type="entry name" value="Sugar_tr"/>
    <property type="match status" value="1"/>
</dbReference>
<dbReference type="AlphaFoldDB" id="A0A538S7W0"/>
<feature type="transmembrane region" description="Helical" evidence="9">
    <location>
        <begin position="20"/>
        <end position="43"/>
    </location>
</feature>
<evidence type="ECO:0000313" key="11">
    <source>
        <dbReference type="EMBL" id="TMQ47416.1"/>
    </source>
</evidence>
<dbReference type="GO" id="GO:0015293">
    <property type="term" value="F:symporter activity"/>
    <property type="evidence" value="ECO:0007669"/>
    <property type="project" value="UniProtKB-KW"/>
</dbReference>
<gene>
    <name evidence="11" type="ORF">E6K72_14070</name>
</gene>
<feature type="domain" description="Major facilitator superfamily (MFS) profile" evidence="10">
    <location>
        <begin position="18"/>
        <end position="240"/>
    </location>
</feature>
<dbReference type="GO" id="GO:0005886">
    <property type="term" value="C:plasma membrane"/>
    <property type="evidence" value="ECO:0007669"/>
    <property type="project" value="UniProtKB-SubCell"/>
</dbReference>
<dbReference type="PANTHER" id="PTHR43528:SF3">
    <property type="entry name" value="CITRATE-PROTON SYMPORTER"/>
    <property type="match status" value="1"/>
</dbReference>
<dbReference type="InterPro" id="IPR005829">
    <property type="entry name" value="Sugar_transporter_CS"/>
</dbReference>
<evidence type="ECO:0000256" key="2">
    <source>
        <dbReference type="ARBA" id="ARBA00022448"/>
    </source>
</evidence>
<keyword evidence="7 9" id="KW-0472">Membrane</keyword>
<evidence type="ECO:0000256" key="7">
    <source>
        <dbReference type="ARBA" id="ARBA00023136"/>
    </source>
</evidence>
<comment type="subcellular location">
    <subcellularLocation>
        <location evidence="1">Cell membrane</location>
        <topology evidence="1">Multi-pass membrane protein</topology>
    </subcellularLocation>
</comment>
<evidence type="ECO:0000256" key="1">
    <source>
        <dbReference type="ARBA" id="ARBA00004651"/>
    </source>
</evidence>
<evidence type="ECO:0000256" key="8">
    <source>
        <dbReference type="SAM" id="MobiDB-lite"/>
    </source>
</evidence>
<dbReference type="InterPro" id="IPR036259">
    <property type="entry name" value="MFS_trans_sf"/>
</dbReference>
<feature type="transmembrane region" description="Helical" evidence="9">
    <location>
        <begin position="189"/>
        <end position="209"/>
    </location>
</feature>
<dbReference type="InterPro" id="IPR020846">
    <property type="entry name" value="MFS_dom"/>
</dbReference>
<keyword evidence="2" id="KW-0813">Transport</keyword>
<feature type="non-terminal residue" evidence="11">
    <location>
        <position position="240"/>
    </location>
</feature>
<dbReference type="InterPro" id="IPR005828">
    <property type="entry name" value="MFS_sugar_transport-like"/>
</dbReference>
<evidence type="ECO:0000313" key="12">
    <source>
        <dbReference type="Proteomes" id="UP000317716"/>
    </source>
</evidence>
<proteinExistence type="predicted"/>
<feature type="transmembrane region" description="Helical" evidence="9">
    <location>
        <begin position="120"/>
        <end position="145"/>
    </location>
</feature>
<dbReference type="PROSITE" id="PS00217">
    <property type="entry name" value="SUGAR_TRANSPORT_2"/>
    <property type="match status" value="1"/>
</dbReference>
<keyword evidence="6 9" id="KW-1133">Transmembrane helix</keyword>
<name>A0A538S7W0_UNCEI</name>
<keyword evidence="4 9" id="KW-0812">Transmembrane</keyword>
<dbReference type="Gene3D" id="1.20.1250.20">
    <property type="entry name" value="MFS general substrate transporter like domains"/>
    <property type="match status" value="1"/>
</dbReference>
<dbReference type="SUPFAM" id="SSF103473">
    <property type="entry name" value="MFS general substrate transporter"/>
    <property type="match status" value="1"/>
</dbReference>
<feature type="transmembrane region" description="Helical" evidence="9">
    <location>
        <begin position="166"/>
        <end position="183"/>
    </location>
</feature>
<dbReference type="PANTHER" id="PTHR43528">
    <property type="entry name" value="ALPHA-KETOGLUTARATE PERMEASE"/>
    <property type="match status" value="1"/>
</dbReference>
<evidence type="ECO:0000256" key="4">
    <source>
        <dbReference type="ARBA" id="ARBA00022692"/>
    </source>
</evidence>
<dbReference type="PROSITE" id="PS50850">
    <property type="entry name" value="MFS"/>
    <property type="match status" value="1"/>
</dbReference>
<protein>
    <submittedName>
        <fullName evidence="11">MFS transporter</fullName>
    </submittedName>
</protein>
<feature type="compositionally biased region" description="Basic residues" evidence="8">
    <location>
        <begin position="231"/>
        <end position="240"/>
    </location>
</feature>
<dbReference type="Proteomes" id="UP000317716">
    <property type="component" value="Unassembled WGS sequence"/>
</dbReference>
<keyword evidence="5" id="KW-0769">Symport</keyword>
<sequence length="240" mass="25777">MNVDANESAALWRVPLRHVLAVFVGNGLEFYDFLTFSYFAVYISRTFYPSGNPSAALLATLATFGAGFLTRPVGAIIIGGMGDRVGRKPAMVFSFTLMGAAIVGLALTPSYSKIGAAAPVIVLMFRLLQGFALGGEVGPTTAFMAEAAPPHRRGLYLSMQYATQDFAVLTAGVIGTSLAALLSERQLQVWGWRAAMLVGASIVPFGIFLRRTLPETLERADHAAAPQHAPGARRWRERAR</sequence>
<feature type="transmembrane region" description="Helical" evidence="9">
    <location>
        <begin position="55"/>
        <end position="78"/>
    </location>
</feature>
<dbReference type="InterPro" id="IPR051084">
    <property type="entry name" value="H+-coupled_symporters"/>
</dbReference>
<evidence type="ECO:0000256" key="5">
    <source>
        <dbReference type="ARBA" id="ARBA00022847"/>
    </source>
</evidence>
<evidence type="ECO:0000256" key="9">
    <source>
        <dbReference type="SAM" id="Phobius"/>
    </source>
</evidence>
<feature type="region of interest" description="Disordered" evidence="8">
    <location>
        <begin position="220"/>
        <end position="240"/>
    </location>
</feature>
<comment type="caution">
    <text evidence="11">The sequence shown here is derived from an EMBL/GenBank/DDBJ whole genome shotgun (WGS) entry which is preliminary data.</text>
</comment>
<reference evidence="11 12" key="1">
    <citation type="journal article" date="2019" name="Nat. Microbiol.">
        <title>Mediterranean grassland soil C-N compound turnover is dependent on rainfall and depth, and is mediated by genomically divergent microorganisms.</title>
        <authorList>
            <person name="Diamond S."/>
            <person name="Andeer P.F."/>
            <person name="Li Z."/>
            <person name="Crits-Christoph A."/>
            <person name="Burstein D."/>
            <person name="Anantharaman K."/>
            <person name="Lane K.R."/>
            <person name="Thomas B.C."/>
            <person name="Pan C."/>
            <person name="Northen T.R."/>
            <person name="Banfield J.F."/>
        </authorList>
    </citation>
    <scope>NUCLEOTIDE SEQUENCE [LARGE SCALE GENOMIC DNA]</scope>
    <source>
        <strain evidence="11">WS_2</strain>
    </source>
</reference>
<evidence type="ECO:0000256" key="6">
    <source>
        <dbReference type="ARBA" id="ARBA00022989"/>
    </source>
</evidence>
<keyword evidence="3" id="KW-1003">Cell membrane</keyword>
<accession>A0A538S7W0</accession>
<feature type="transmembrane region" description="Helical" evidence="9">
    <location>
        <begin position="90"/>
        <end position="108"/>
    </location>
</feature>